<evidence type="ECO:0000256" key="18">
    <source>
        <dbReference type="SAM" id="Phobius"/>
    </source>
</evidence>
<evidence type="ECO:0000256" key="11">
    <source>
        <dbReference type="ARBA" id="ARBA00022989"/>
    </source>
</evidence>
<feature type="transmembrane region" description="Helical" evidence="18">
    <location>
        <begin position="72"/>
        <end position="94"/>
    </location>
</feature>
<evidence type="ECO:0000256" key="4">
    <source>
        <dbReference type="ARBA" id="ARBA00021008"/>
    </source>
</evidence>
<evidence type="ECO:0000256" key="16">
    <source>
        <dbReference type="ARBA" id="ARBA00031028"/>
    </source>
</evidence>
<gene>
    <name evidence="19" type="primary">NADH2</name>
</gene>
<dbReference type="AlphaFoldDB" id="A0A141CL73"/>
<evidence type="ECO:0000256" key="7">
    <source>
        <dbReference type="ARBA" id="ARBA00022692"/>
    </source>
</evidence>
<evidence type="ECO:0000256" key="6">
    <source>
        <dbReference type="ARBA" id="ARBA00022660"/>
    </source>
</evidence>
<evidence type="ECO:0000256" key="1">
    <source>
        <dbReference type="ARBA" id="ARBA00004448"/>
    </source>
</evidence>
<dbReference type="EMBL" id="KP899776">
    <property type="protein sequence ID" value="AKS04269.1"/>
    <property type="molecule type" value="Genomic_DNA"/>
</dbReference>
<dbReference type="PANTHER" id="PTHR46552:SF1">
    <property type="entry name" value="NADH-UBIQUINONE OXIDOREDUCTASE CHAIN 2"/>
    <property type="match status" value="1"/>
</dbReference>
<evidence type="ECO:0000256" key="5">
    <source>
        <dbReference type="ARBA" id="ARBA00022448"/>
    </source>
</evidence>
<proteinExistence type="inferred from homology"/>
<accession>A0A141CL73</accession>
<keyword evidence="8" id="KW-0999">Mitochondrion inner membrane</keyword>
<reference evidence="19" key="1">
    <citation type="submission" date="2015-03" db="EMBL/GenBank/DDBJ databases">
        <title>Mitochondrial variation in chaetognaths.</title>
        <authorList>
            <person name="Marletaz F."/>
            <person name="Le Parco Y."/>
            <person name="Liu S."/>
            <person name="Peijnenburg K."/>
        </authorList>
    </citation>
    <scope>NUCLEOTIDE SEQUENCE</scope>
    <source>
        <strain evidence="19">SE-S3-44</strain>
    </source>
</reference>
<geneLocation type="mitochondrion" evidence="19"/>
<keyword evidence="13" id="KW-0830">Ubiquinone</keyword>
<keyword evidence="11 18" id="KW-1133">Transmembrane helix</keyword>
<comment type="similarity">
    <text evidence="2">Belongs to the complex I subunit 2 family.</text>
</comment>
<keyword evidence="14 19" id="KW-0496">Mitochondrion</keyword>
<evidence type="ECO:0000256" key="2">
    <source>
        <dbReference type="ARBA" id="ARBA00007012"/>
    </source>
</evidence>
<feature type="transmembrane region" description="Helical" evidence="18">
    <location>
        <begin position="46"/>
        <end position="66"/>
    </location>
</feature>
<name>A0A141CL73_9BILA</name>
<organism evidence="19">
    <name type="scientific">Parasagitta elegans</name>
    <dbReference type="NCBI Taxonomy" id="1562708"/>
    <lineage>
        <taxon>Eukaryota</taxon>
        <taxon>Metazoa</taxon>
        <taxon>Spiralia</taxon>
        <taxon>Gnathifera</taxon>
        <taxon>Chaetognatha</taxon>
        <taxon>Sagittoidea</taxon>
        <taxon>Aphragmophora</taxon>
        <taxon>Ctenodontina</taxon>
        <taxon>Sagittidae</taxon>
        <taxon>Parasagitta</taxon>
    </lineage>
</organism>
<evidence type="ECO:0000313" key="19">
    <source>
        <dbReference type="EMBL" id="AKS04269.1"/>
    </source>
</evidence>
<evidence type="ECO:0000256" key="12">
    <source>
        <dbReference type="ARBA" id="ARBA00023027"/>
    </source>
</evidence>
<dbReference type="EC" id="7.1.1.2" evidence="3"/>
<feature type="transmembrane region" description="Helical" evidence="18">
    <location>
        <begin position="227"/>
        <end position="247"/>
    </location>
</feature>
<evidence type="ECO:0000256" key="17">
    <source>
        <dbReference type="ARBA" id="ARBA00049551"/>
    </source>
</evidence>
<keyword evidence="6" id="KW-0679">Respiratory chain</keyword>
<evidence type="ECO:0000256" key="14">
    <source>
        <dbReference type="ARBA" id="ARBA00023128"/>
    </source>
</evidence>
<evidence type="ECO:0000256" key="3">
    <source>
        <dbReference type="ARBA" id="ARBA00012944"/>
    </source>
</evidence>
<evidence type="ECO:0000256" key="8">
    <source>
        <dbReference type="ARBA" id="ARBA00022792"/>
    </source>
</evidence>
<evidence type="ECO:0000256" key="9">
    <source>
        <dbReference type="ARBA" id="ARBA00022967"/>
    </source>
</evidence>
<evidence type="ECO:0000256" key="15">
    <source>
        <dbReference type="ARBA" id="ARBA00023136"/>
    </source>
</evidence>
<keyword evidence="10" id="KW-0249">Electron transport</keyword>
<feature type="transmembrane region" description="Helical" evidence="18">
    <location>
        <begin position="6"/>
        <end position="25"/>
    </location>
</feature>
<keyword evidence="12" id="KW-0520">NAD</keyword>
<feature type="transmembrane region" description="Helical" evidence="18">
    <location>
        <begin position="171"/>
        <end position="191"/>
    </location>
</feature>
<evidence type="ECO:0000256" key="13">
    <source>
        <dbReference type="ARBA" id="ARBA00023075"/>
    </source>
</evidence>
<keyword evidence="7 18" id="KW-0812">Transmembrane</keyword>
<sequence length="269" mass="28792">MVYGVVLGTLLVASSFSWPIAWIGLELNLMAFIPVAMNSHNTKKSAMTYFVVQSCGSLMVVIGGMLSDHGQLAFSMLLSGLVIKMGLMPFHFWVPLVVVSLSRLNLYLLMSWQKIAPLILVLSSTISLGLLSVFNAVGGAITMCSISFLPFLLIFSGFVQMGWVMVTHGSFSAYYLGIYFVILAAVVYFSASASIQFGWALLNAGGLPPLSGFIIKLKAILNIKNCLAVVLVSASGLALCSYVRLLVNASLKSEPITSVLMVVCSVGLV</sequence>
<dbReference type="GO" id="GO:0008137">
    <property type="term" value="F:NADH dehydrogenase (ubiquinone) activity"/>
    <property type="evidence" value="ECO:0007669"/>
    <property type="project" value="UniProtKB-EC"/>
</dbReference>
<dbReference type="GO" id="GO:0005743">
    <property type="term" value="C:mitochondrial inner membrane"/>
    <property type="evidence" value="ECO:0007669"/>
    <property type="project" value="UniProtKB-SubCell"/>
</dbReference>
<evidence type="ECO:0000256" key="10">
    <source>
        <dbReference type="ARBA" id="ARBA00022982"/>
    </source>
</evidence>
<feature type="transmembrane region" description="Helical" evidence="18">
    <location>
        <begin position="140"/>
        <end position="159"/>
    </location>
</feature>
<keyword evidence="5" id="KW-0813">Transport</keyword>
<feature type="transmembrane region" description="Helical" evidence="18">
    <location>
        <begin position="115"/>
        <end position="134"/>
    </location>
</feature>
<comment type="catalytic activity">
    <reaction evidence="17">
        <text>a ubiquinone + NADH + 5 H(+)(in) = a ubiquinol + NAD(+) + 4 H(+)(out)</text>
        <dbReference type="Rhea" id="RHEA:29091"/>
        <dbReference type="Rhea" id="RHEA-COMP:9565"/>
        <dbReference type="Rhea" id="RHEA-COMP:9566"/>
        <dbReference type="ChEBI" id="CHEBI:15378"/>
        <dbReference type="ChEBI" id="CHEBI:16389"/>
        <dbReference type="ChEBI" id="CHEBI:17976"/>
        <dbReference type="ChEBI" id="CHEBI:57540"/>
        <dbReference type="ChEBI" id="CHEBI:57945"/>
        <dbReference type="EC" id="7.1.1.2"/>
    </reaction>
</comment>
<dbReference type="InterPro" id="IPR050175">
    <property type="entry name" value="Complex_I_Subunit_2"/>
</dbReference>
<protein>
    <recommendedName>
        <fullName evidence="4">NADH-ubiquinone oxidoreductase chain 2</fullName>
        <ecNumber evidence="3">7.1.1.2</ecNumber>
    </recommendedName>
    <alternativeName>
        <fullName evidence="16">NADH dehydrogenase subunit 2</fullName>
    </alternativeName>
</protein>
<keyword evidence="9" id="KW-1278">Translocase</keyword>
<dbReference type="GO" id="GO:0006120">
    <property type="term" value="P:mitochondrial electron transport, NADH to ubiquinone"/>
    <property type="evidence" value="ECO:0007669"/>
    <property type="project" value="TreeGrafter"/>
</dbReference>
<comment type="subcellular location">
    <subcellularLocation>
        <location evidence="1">Mitochondrion inner membrane</location>
        <topology evidence="1">Multi-pass membrane protein</topology>
    </subcellularLocation>
</comment>
<dbReference type="PANTHER" id="PTHR46552">
    <property type="entry name" value="NADH-UBIQUINONE OXIDOREDUCTASE CHAIN 2"/>
    <property type="match status" value="1"/>
</dbReference>
<keyword evidence="15 18" id="KW-0472">Membrane</keyword>